<comment type="caution">
    <text evidence="2">The sequence shown here is derived from an EMBL/GenBank/DDBJ whole genome shotgun (WGS) entry which is preliminary data.</text>
</comment>
<evidence type="ECO:0000313" key="3">
    <source>
        <dbReference type="Proteomes" id="UP000823388"/>
    </source>
</evidence>
<gene>
    <name evidence="2" type="ORF">PVAP13_6NG274903</name>
</gene>
<feature type="compositionally biased region" description="Low complexity" evidence="1">
    <location>
        <begin position="161"/>
        <end position="172"/>
    </location>
</feature>
<organism evidence="2 3">
    <name type="scientific">Panicum virgatum</name>
    <name type="common">Blackwell switchgrass</name>
    <dbReference type="NCBI Taxonomy" id="38727"/>
    <lineage>
        <taxon>Eukaryota</taxon>
        <taxon>Viridiplantae</taxon>
        <taxon>Streptophyta</taxon>
        <taxon>Embryophyta</taxon>
        <taxon>Tracheophyta</taxon>
        <taxon>Spermatophyta</taxon>
        <taxon>Magnoliopsida</taxon>
        <taxon>Liliopsida</taxon>
        <taxon>Poales</taxon>
        <taxon>Poaceae</taxon>
        <taxon>PACMAD clade</taxon>
        <taxon>Panicoideae</taxon>
        <taxon>Panicodae</taxon>
        <taxon>Paniceae</taxon>
        <taxon>Panicinae</taxon>
        <taxon>Panicum</taxon>
        <taxon>Panicum sect. Hiantes</taxon>
    </lineage>
</organism>
<sequence>MSPSSPLLLPSKLAATALEANEYEPRALPLRARSLRQPFQIESNQTNGRDTAAGSLGLAVGRPAPQGASQDHRHAGHAKRSLFRQRPRLRFPRRRAARAEGQGRAGARRPPLLTRGVVTGRGGNAMLRPSTRAAASRTEAPARRAGSAAEAGARDTTARLPRACQPAAPSPRPRACACVRALALPPRARGNGTTNKAALFPLWPSRGCTKRVRELA</sequence>
<feature type="region of interest" description="Disordered" evidence="1">
    <location>
        <begin position="94"/>
        <end position="172"/>
    </location>
</feature>
<reference evidence="2" key="1">
    <citation type="submission" date="2020-05" db="EMBL/GenBank/DDBJ databases">
        <title>WGS assembly of Panicum virgatum.</title>
        <authorList>
            <person name="Lovell J.T."/>
            <person name="Jenkins J."/>
            <person name="Shu S."/>
            <person name="Juenger T.E."/>
            <person name="Schmutz J."/>
        </authorList>
    </citation>
    <scope>NUCLEOTIDE SEQUENCE</scope>
    <source>
        <strain evidence="2">AP13</strain>
    </source>
</reference>
<accession>A0A8T0R164</accession>
<evidence type="ECO:0000313" key="2">
    <source>
        <dbReference type="EMBL" id="KAG2579322.1"/>
    </source>
</evidence>
<keyword evidence="3" id="KW-1185">Reference proteome</keyword>
<dbReference type="AlphaFoldDB" id="A0A8T0R164"/>
<dbReference type="Proteomes" id="UP000823388">
    <property type="component" value="Chromosome 6N"/>
</dbReference>
<name>A0A8T0R164_PANVG</name>
<feature type="region of interest" description="Disordered" evidence="1">
    <location>
        <begin position="38"/>
        <end position="81"/>
    </location>
</feature>
<proteinExistence type="predicted"/>
<dbReference type="EMBL" id="CM029048">
    <property type="protein sequence ID" value="KAG2579322.1"/>
    <property type="molecule type" value="Genomic_DNA"/>
</dbReference>
<protein>
    <submittedName>
        <fullName evidence="2">Uncharacterized protein</fullName>
    </submittedName>
</protein>
<feature type="compositionally biased region" description="Polar residues" evidence="1">
    <location>
        <begin position="40"/>
        <end position="49"/>
    </location>
</feature>
<evidence type="ECO:0000256" key="1">
    <source>
        <dbReference type="SAM" id="MobiDB-lite"/>
    </source>
</evidence>